<dbReference type="OrthoDB" id="249099at2759"/>
<feature type="domain" description="N-acetyltransferase" evidence="4">
    <location>
        <begin position="8"/>
        <end position="173"/>
    </location>
</feature>
<evidence type="ECO:0000313" key="6">
    <source>
        <dbReference type="Proteomes" id="UP000324585"/>
    </source>
</evidence>
<keyword evidence="6" id="KW-1185">Reference proteome</keyword>
<comment type="similarity">
    <text evidence="3">Belongs to the acetyltransferase family. MAK3 subfamily.</text>
</comment>
<protein>
    <submittedName>
        <fullName evidence="5">N-alpha-acetyltransferase 30</fullName>
    </submittedName>
</protein>
<accession>A0A5J4YNX3</accession>
<organism evidence="5 6">
    <name type="scientific">Porphyridium purpureum</name>
    <name type="common">Red alga</name>
    <name type="synonym">Porphyridium cruentum</name>
    <dbReference type="NCBI Taxonomy" id="35688"/>
    <lineage>
        <taxon>Eukaryota</taxon>
        <taxon>Rhodophyta</taxon>
        <taxon>Bangiophyceae</taxon>
        <taxon>Porphyridiales</taxon>
        <taxon>Porphyridiaceae</taxon>
        <taxon>Porphyridium</taxon>
    </lineage>
</organism>
<evidence type="ECO:0000256" key="2">
    <source>
        <dbReference type="ARBA" id="ARBA00023315"/>
    </source>
</evidence>
<comment type="caution">
    <text evidence="5">The sequence shown here is derived from an EMBL/GenBank/DDBJ whole genome shotgun (WGS) entry which is preliminary data.</text>
</comment>
<reference evidence="6" key="1">
    <citation type="journal article" date="2019" name="Nat. Commun.">
        <title>Expansion of phycobilisome linker gene families in mesophilic red algae.</title>
        <authorList>
            <person name="Lee J."/>
            <person name="Kim D."/>
            <person name="Bhattacharya D."/>
            <person name="Yoon H.S."/>
        </authorList>
    </citation>
    <scope>NUCLEOTIDE SEQUENCE [LARGE SCALE GENOMIC DNA]</scope>
    <source>
        <strain evidence="6">CCMP 1328</strain>
    </source>
</reference>
<dbReference type="GO" id="GO:0004596">
    <property type="term" value="F:protein-N-terminal amino-acid acetyltransferase activity"/>
    <property type="evidence" value="ECO:0007669"/>
    <property type="project" value="InterPro"/>
</dbReference>
<dbReference type="PROSITE" id="PS51186">
    <property type="entry name" value="GNAT"/>
    <property type="match status" value="1"/>
</dbReference>
<dbReference type="PANTHER" id="PTHR45896">
    <property type="entry name" value="N-ALPHA-ACETYLTRANSFERASE 30"/>
    <property type="match status" value="1"/>
</dbReference>
<dbReference type="CDD" id="cd04301">
    <property type="entry name" value="NAT_SF"/>
    <property type="match status" value="1"/>
</dbReference>
<dbReference type="PANTHER" id="PTHR45896:SF1">
    <property type="entry name" value="N-ALPHA-ACETYLTRANSFERASE 30"/>
    <property type="match status" value="1"/>
</dbReference>
<dbReference type="InterPro" id="IPR000182">
    <property type="entry name" value="GNAT_dom"/>
</dbReference>
<dbReference type="InterPro" id="IPR044542">
    <property type="entry name" value="NAA30-like"/>
</dbReference>
<keyword evidence="2" id="KW-0012">Acyltransferase</keyword>
<dbReference type="EMBL" id="VRMN01000009">
    <property type="protein sequence ID" value="KAA8492403.1"/>
    <property type="molecule type" value="Genomic_DNA"/>
</dbReference>
<proteinExistence type="inferred from homology"/>
<dbReference type="Pfam" id="PF00583">
    <property type="entry name" value="Acetyltransf_1"/>
    <property type="match status" value="1"/>
</dbReference>
<dbReference type="Proteomes" id="UP000324585">
    <property type="component" value="Unassembled WGS sequence"/>
</dbReference>
<gene>
    <name evidence="5" type="ORF">FVE85_7910</name>
</gene>
<keyword evidence="1 5" id="KW-0808">Transferase</keyword>
<sequence>MEAAEGRRHVRLVTYRGSEDIPLLCSLIERDLSEPYSTYTYRYFLDSWPQFGLLAMESTTSGASKTAEGEVRDECIGCVVCKLDRSRHGVLRGYIAMLAVRHDRRQSGLGTLLVETVLMKMHESGCEEVVLEAELSNRGALALYEKLGFVRDKLLEKYYLNGSSAYRLKLKMNRRSDSMLFADMDEDAYT</sequence>
<dbReference type="AlphaFoldDB" id="A0A5J4YNX3"/>
<dbReference type="OMA" id="EDIQYTN"/>
<name>A0A5J4YNX3_PORPP</name>
<dbReference type="SUPFAM" id="SSF55729">
    <property type="entry name" value="Acyl-CoA N-acyltransferases (Nat)"/>
    <property type="match status" value="1"/>
</dbReference>
<dbReference type="GO" id="GO:0031417">
    <property type="term" value="C:NatC complex"/>
    <property type="evidence" value="ECO:0007669"/>
    <property type="project" value="TreeGrafter"/>
</dbReference>
<evidence type="ECO:0000259" key="4">
    <source>
        <dbReference type="PROSITE" id="PS51186"/>
    </source>
</evidence>
<evidence type="ECO:0000256" key="1">
    <source>
        <dbReference type="ARBA" id="ARBA00022679"/>
    </source>
</evidence>
<dbReference type="InterPro" id="IPR016181">
    <property type="entry name" value="Acyl_CoA_acyltransferase"/>
</dbReference>
<evidence type="ECO:0000313" key="5">
    <source>
        <dbReference type="EMBL" id="KAA8492403.1"/>
    </source>
</evidence>
<dbReference type="Gene3D" id="3.40.630.30">
    <property type="match status" value="1"/>
</dbReference>
<evidence type="ECO:0000256" key="3">
    <source>
        <dbReference type="ARBA" id="ARBA00024025"/>
    </source>
</evidence>